<comment type="caution">
    <text evidence="1">The sequence shown here is derived from an EMBL/GenBank/DDBJ whole genome shotgun (WGS) entry which is preliminary data.</text>
</comment>
<reference evidence="2" key="1">
    <citation type="submission" date="2016-05" db="EMBL/GenBank/DDBJ databases">
        <authorList>
            <person name="Wang W."/>
            <person name="Zhu L."/>
        </authorList>
    </citation>
    <scope>NUCLEOTIDE SEQUENCE [LARGE SCALE GENOMIC DNA]</scope>
    <source>
        <strain evidence="2">W-2</strain>
    </source>
</reference>
<organism evidence="1 2">
    <name type="scientific">Parageobacillus thermoglucosidasius</name>
    <name type="common">Geobacillus thermoglucosidasius</name>
    <dbReference type="NCBI Taxonomy" id="1426"/>
    <lineage>
        <taxon>Bacteria</taxon>
        <taxon>Bacillati</taxon>
        <taxon>Bacillota</taxon>
        <taxon>Bacilli</taxon>
        <taxon>Bacillales</taxon>
        <taxon>Anoxybacillaceae</taxon>
        <taxon>Parageobacillus</taxon>
    </lineage>
</organism>
<dbReference type="AlphaFoldDB" id="A0A1B7KPB3"/>
<dbReference type="Proteomes" id="UP000078290">
    <property type="component" value="Unassembled WGS sequence"/>
</dbReference>
<protein>
    <submittedName>
        <fullName evidence="1">Uncharacterized protein</fullName>
    </submittedName>
</protein>
<evidence type="ECO:0000313" key="2">
    <source>
        <dbReference type="Proteomes" id="UP000078290"/>
    </source>
</evidence>
<gene>
    <name evidence="1" type="ORF">A7K69_10985</name>
</gene>
<proteinExistence type="predicted"/>
<name>A0A1B7KPB3_PARTM</name>
<evidence type="ECO:0000313" key="1">
    <source>
        <dbReference type="EMBL" id="OAT71923.1"/>
    </source>
</evidence>
<sequence length="112" mass="12672">MFDCRCAPFLGTAVPYARCRFSYQIVATIVISTVITAGLNPGNGVRNQGKKQLYFPVAQVCQAEREFYTITRKRPSAVRRKPKASEQLMMESFLGGYAAAKIVQMDWTERRN</sequence>
<accession>A0A1B7KPB3</accession>
<dbReference type="EMBL" id="LXMA01000038">
    <property type="protein sequence ID" value="OAT71923.1"/>
    <property type="molecule type" value="Genomic_DNA"/>
</dbReference>